<dbReference type="Pfam" id="PF00651">
    <property type="entry name" value="BTB"/>
    <property type="match status" value="1"/>
</dbReference>
<dbReference type="SMART" id="SM00225">
    <property type="entry name" value="BTB"/>
    <property type="match status" value="1"/>
</dbReference>
<reference evidence="2 3" key="1">
    <citation type="journal article" date="2016" name="Genome Biol. Evol.">
        <title>Gene Family Evolution Reflects Adaptation to Soil Environmental Stressors in the Genome of the Collembolan Orchesella cincta.</title>
        <authorList>
            <person name="Faddeeva-Vakhrusheva A."/>
            <person name="Derks M.F."/>
            <person name="Anvar S.Y."/>
            <person name="Agamennone V."/>
            <person name="Suring W."/>
            <person name="Smit S."/>
            <person name="van Straalen N.M."/>
            <person name="Roelofs D."/>
        </authorList>
    </citation>
    <scope>NUCLEOTIDE SEQUENCE [LARGE SCALE GENOMIC DNA]</scope>
    <source>
        <tissue evidence="2">Mixed pool</tissue>
    </source>
</reference>
<dbReference type="EMBL" id="LJIJ01003723">
    <property type="protein sequence ID" value="ODM88351.1"/>
    <property type="molecule type" value="Genomic_DNA"/>
</dbReference>
<evidence type="ECO:0000313" key="3">
    <source>
        <dbReference type="Proteomes" id="UP000094527"/>
    </source>
</evidence>
<evidence type="ECO:0000259" key="1">
    <source>
        <dbReference type="PROSITE" id="PS50097"/>
    </source>
</evidence>
<evidence type="ECO:0000313" key="2">
    <source>
        <dbReference type="EMBL" id="ODM88351.1"/>
    </source>
</evidence>
<dbReference type="InterPro" id="IPR000210">
    <property type="entry name" value="BTB/POZ_dom"/>
</dbReference>
<keyword evidence="3" id="KW-1185">Reference proteome</keyword>
<organism evidence="2 3">
    <name type="scientific">Orchesella cincta</name>
    <name type="common">Springtail</name>
    <name type="synonym">Podura cincta</name>
    <dbReference type="NCBI Taxonomy" id="48709"/>
    <lineage>
        <taxon>Eukaryota</taxon>
        <taxon>Metazoa</taxon>
        <taxon>Ecdysozoa</taxon>
        <taxon>Arthropoda</taxon>
        <taxon>Hexapoda</taxon>
        <taxon>Collembola</taxon>
        <taxon>Entomobryomorpha</taxon>
        <taxon>Entomobryoidea</taxon>
        <taxon>Orchesellidae</taxon>
        <taxon>Orchesellinae</taxon>
        <taxon>Orchesella</taxon>
    </lineage>
</organism>
<dbReference type="AlphaFoldDB" id="A0A1D2M605"/>
<dbReference type="PROSITE" id="PS50097">
    <property type="entry name" value="BTB"/>
    <property type="match status" value="1"/>
</dbReference>
<dbReference type="OrthoDB" id="6482909at2759"/>
<dbReference type="SUPFAM" id="SSF54695">
    <property type="entry name" value="POZ domain"/>
    <property type="match status" value="1"/>
</dbReference>
<dbReference type="InterPro" id="IPR011333">
    <property type="entry name" value="SKP1/BTB/POZ_sf"/>
</dbReference>
<dbReference type="PANTHER" id="PTHR24413">
    <property type="entry name" value="SPECKLE-TYPE POZ PROTEIN"/>
    <property type="match status" value="1"/>
</dbReference>
<comment type="caution">
    <text evidence="2">The sequence shown here is derived from an EMBL/GenBank/DDBJ whole genome shotgun (WGS) entry which is preliminary data.</text>
</comment>
<dbReference type="STRING" id="48709.A0A1D2M605"/>
<gene>
    <name evidence="2" type="ORF">Ocin01_18331</name>
</gene>
<dbReference type="Proteomes" id="UP000094527">
    <property type="component" value="Unassembled WGS sequence"/>
</dbReference>
<feature type="domain" description="BTB" evidence="1">
    <location>
        <begin position="195"/>
        <end position="263"/>
    </location>
</feature>
<dbReference type="CDD" id="cd18186">
    <property type="entry name" value="BTB_POZ_ZBTB_KLHL-like"/>
    <property type="match status" value="1"/>
</dbReference>
<dbReference type="Gene3D" id="3.30.710.10">
    <property type="entry name" value="Potassium Channel Kv1.1, Chain A"/>
    <property type="match status" value="1"/>
</dbReference>
<proteinExistence type="predicted"/>
<protein>
    <submittedName>
        <fullName evidence="2">Speckle-type POZ protein</fullName>
    </submittedName>
</protein>
<sequence length="366" mass="41372">MEPIKRKVYLIKNRTQTLDWSTSVNNVNKLQLTLFDVKNKYNPANLQPTDSRDNILTSAAEIEQALSSSTGKNCLELMGTYEAVTQSFKIWVAATFDICFANSLRDIGDKMKISVEGSICAKNKIRFDGLADIQSQQNTVTNLQVGPIISGNPTLYPNYILKSITYSVLLEWEEYAAIKNHCGVLENMLTNKLLSDCCILTAEKREVKCHKNVLAANSDVFYTMMTSGLQESQTNRIELTDVTEEVVNNFLAYLYGVEIKTSKVTDKMAFELLRLAHKYNVSPLEKDMDRVLRKRSEESFSLNTVFGLYYFTLNIDRLSPLCKRMADILRSKPKGLLTSSAYQDLLENNPREAAMLAIKLMELGLS</sequence>
<name>A0A1D2M605_ORCCI</name>
<accession>A0A1D2M605</accession>